<dbReference type="Pfam" id="PF13641">
    <property type="entry name" value="Glyco_tranf_2_3"/>
    <property type="match status" value="1"/>
</dbReference>
<dbReference type="PANTHER" id="PTHR32044">
    <property type="entry name" value="GLUCOMANNAN 4-BETA-MANNOSYLTRANSFERASE 9"/>
    <property type="match status" value="1"/>
</dbReference>
<dbReference type="eggNOG" id="COG1215">
    <property type="taxonomic scope" value="Bacteria"/>
</dbReference>
<dbReference type="HOGENOM" id="CLU_012856_4_0_0"/>
<evidence type="ECO:0000256" key="1">
    <source>
        <dbReference type="ARBA" id="ARBA00004653"/>
    </source>
</evidence>
<evidence type="ECO:0000256" key="4">
    <source>
        <dbReference type="ARBA" id="ARBA00022692"/>
    </source>
</evidence>
<evidence type="ECO:0000256" key="5">
    <source>
        <dbReference type="ARBA" id="ARBA00022989"/>
    </source>
</evidence>
<evidence type="ECO:0000256" key="6">
    <source>
        <dbReference type="ARBA" id="ARBA00023034"/>
    </source>
</evidence>
<dbReference type="GO" id="GO:0071555">
    <property type="term" value="P:cell wall organization"/>
    <property type="evidence" value="ECO:0007669"/>
    <property type="project" value="UniProtKB-KW"/>
</dbReference>
<dbReference type="GO" id="GO:0016757">
    <property type="term" value="F:glycosyltransferase activity"/>
    <property type="evidence" value="ECO:0007669"/>
    <property type="project" value="UniProtKB-KW"/>
</dbReference>
<keyword evidence="8" id="KW-0961">Cell wall biogenesis/degradation</keyword>
<dbReference type="CDD" id="cd06437">
    <property type="entry name" value="CESA_CaSu_A2"/>
    <property type="match status" value="1"/>
</dbReference>
<evidence type="ECO:0000256" key="2">
    <source>
        <dbReference type="ARBA" id="ARBA00022676"/>
    </source>
</evidence>
<evidence type="ECO:0000256" key="7">
    <source>
        <dbReference type="ARBA" id="ARBA00023136"/>
    </source>
</evidence>
<protein>
    <submittedName>
        <fullName evidence="10">Glycosyl transferase, family 2</fullName>
    </submittedName>
</protein>
<evidence type="ECO:0000256" key="9">
    <source>
        <dbReference type="SAM" id="Phobius"/>
    </source>
</evidence>
<keyword evidence="4 9" id="KW-0812">Transmembrane</keyword>
<dbReference type="KEGG" id="sus:Acid_7922"/>
<evidence type="ECO:0000256" key="3">
    <source>
        <dbReference type="ARBA" id="ARBA00022679"/>
    </source>
</evidence>
<dbReference type="Gene3D" id="3.90.550.10">
    <property type="entry name" value="Spore Coat Polysaccharide Biosynthesis Protein SpsA, Chain A"/>
    <property type="match status" value="1"/>
</dbReference>
<dbReference type="OrthoDB" id="9768769at2"/>
<feature type="transmembrane region" description="Helical" evidence="9">
    <location>
        <begin position="494"/>
        <end position="515"/>
    </location>
</feature>
<comment type="subcellular location">
    <subcellularLocation>
        <location evidence="1">Golgi apparatus membrane</location>
        <topology evidence="1">Multi-pass membrane protein</topology>
    </subcellularLocation>
</comment>
<proteinExistence type="predicted"/>
<evidence type="ECO:0000256" key="8">
    <source>
        <dbReference type="ARBA" id="ARBA00023316"/>
    </source>
</evidence>
<keyword evidence="2" id="KW-0328">Glycosyltransferase</keyword>
<feature type="transmembrane region" description="Helical" evidence="9">
    <location>
        <begin position="468"/>
        <end position="488"/>
    </location>
</feature>
<dbReference type="AlphaFoldDB" id="Q01NF4"/>
<dbReference type="EMBL" id="CP000473">
    <property type="protein sequence ID" value="ABJ88816.1"/>
    <property type="molecule type" value="Genomic_DNA"/>
</dbReference>
<feature type="transmembrane region" description="Helical" evidence="9">
    <location>
        <begin position="348"/>
        <end position="369"/>
    </location>
</feature>
<organism evidence="10">
    <name type="scientific">Solibacter usitatus (strain Ellin6076)</name>
    <dbReference type="NCBI Taxonomy" id="234267"/>
    <lineage>
        <taxon>Bacteria</taxon>
        <taxon>Pseudomonadati</taxon>
        <taxon>Acidobacteriota</taxon>
        <taxon>Terriglobia</taxon>
        <taxon>Bryobacterales</taxon>
        <taxon>Solibacteraceae</taxon>
        <taxon>Candidatus Solibacter</taxon>
    </lineage>
</organism>
<name>Q01NF4_SOLUE</name>
<feature type="transmembrane region" description="Helical" evidence="9">
    <location>
        <begin position="376"/>
        <end position="397"/>
    </location>
</feature>
<dbReference type="STRING" id="234267.Acid_7922"/>
<dbReference type="InParanoid" id="Q01NF4"/>
<dbReference type="InterPro" id="IPR029044">
    <property type="entry name" value="Nucleotide-diphossugar_trans"/>
</dbReference>
<sequence>MLSSLPLALLVTSSKADKLLQSFLNNPFAGIHQLAWFDWAMLIPYFTVLIILSVYGLHRYDIIRTYFKHKKNATKEPVMRFDPLPPVTIQLPLYNERYVVERLIEETVKMDYPKELLQIQVLDDSTDDTAPFAEALVERYRALGYPIDYLHRSNRHGYKAGALQEGLKSATGELVAVFDADFIPPADFLMRTIHHFTDPKVGVVQTRWSYLNRDYNFLTEVEAMLLDGHFILEHGARSRAGYFFNFNGTAGILRKAMIDDAGGWQHDTLTEDSDLSYRAQLKGWRFVYVPGLDCPSELPVEMHGFQVQQRRWAKGLTQVAMKLLPSILRAPVSKRVKAEAFMHLTPNISYPLMIVVSALMLPVMIVRFYMGVWQMVFLDLPLIAASFWSISLFYVVAQRELYPKNWKRSIFLLPMLMAVGVGLTIINTRAVLEALFGVESSFVRTPKYAIGERPMKLENKQYRRRSGWLPYMEIAFGTYFLGMVVFAITTYNFLSIPFLALFVFGYYWAGFSTLYQEHQSKLAWMKARDLAVART</sequence>
<feature type="transmembrane region" description="Helical" evidence="9">
    <location>
        <begin position="40"/>
        <end position="58"/>
    </location>
</feature>
<keyword evidence="7 9" id="KW-0472">Membrane</keyword>
<dbReference type="FunFam" id="3.90.550.10:FF:000057">
    <property type="entry name" value="Glycosyltransferase-like protein, family 2"/>
    <property type="match status" value="1"/>
</dbReference>
<keyword evidence="3 10" id="KW-0808">Transferase</keyword>
<reference evidence="10" key="1">
    <citation type="submission" date="2006-10" db="EMBL/GenBank/DDBJ databases">
        <title>Complete sequence of Solibacter usitatus Ellin6076.</title>
        <authorList>
            <consortium name="US DOE Joint Genome Institute"/>
            <person name="Copeland A."/>
            <person name="Lucas S."/>
            <person name="Lapidus A."/>
            <person name="Barry K."/>
            <person name="Detter J.C."/>
            <person name="Glavina del Rio T."/>
            <person name="Hammon N."/>
            <person name="Israni S."/>
            <person name="Dalin E."/>
            <person name="Tice H."/>
            <person name="Pitluck S."/>
            <person name="Thompson L.S."/>
            <person name="Brettin T."/>
            <person name="Bruce D."/>
            <person name="Han C."/>
            <person name="Tapia R."/>
            <person name="Gilna P."/>
            <person name="Schmutz J."/>
            <person name="Larimer F."/>
            <person name="Land M."/>
            <person name="Hauser L."/>
            <person name="Kyrpides N."/>
            <person name="Mikhailova N."/>
            <person name="Janssen P.H."/>
            <person name="Kuske C.R."/>
            <person name="Richardson P."/>
        </authorList>
    </citation>
    <scope>NUCLEOTIDE SEQUENCE</scope>
    <source>
        <strain evidence="10">Ellin6076</strain>
    </source>
</reference>
<gene>
    <name evidence="10" type="ordered locus">Acid_7922</name>
</gene>
<feature type="transmembrane region" description="Helical" evidence="9">
    <location>
        <begin position="409"/>
        <end position="426"/>
    </location>
</feature>
<dbReference type="CAZy" id="GT2">
    <property type="family name" value="Glycosyltransferase Family 2"/>
</dbReference>
<dbReference type="PANTHER" id="PTHR32044:SF80">
    <property type="entry name" value="XYLOGLUCAN GLYCOSYLTRANSFERASE 2-RELATED"/>
    <property type="match status" value="1"/>
</dbReference>
<keyword evidence="6" id="KW-0333">Golgi apparatus</keyword>
<keyword evidence="5 9" id="KW-1133">Transmembrane helix</keyword>
<dbReference type="SUPFAM" id="SSF53448">
    <property type="entry name" value="Nucleotide-diphospho-sugar transferases"/>
    <property type="match status" value="1"/>
</dbReference>
<accession>Q01NF4</accession>
<evidence type="ECO:0000313" key="10">
    <source>
        <dbReference type="EMBL" id="ABJ88816.1"/>
    </source>
</evidence>